<proteinExistence type="predicted"/>
<evidence type="ECO:0000313" key="2">
    <source>
        <dbReference type="Proteomes" id="UP000638648"/>
    </source>
</evidence>
<dbReference type="AlphaFoldDB" id="A0A927MRF8"/>
<dbReference type="EMBL" id="JADBEM010000001">
    <property type="protein sequence ID" value="MBE1603523.1"/>
    <property type="molecule type" value="Genomic_DNA"/>
</dbReference>
<protein>
    <submittedName>
        <fullName evidence="1">Uncharacterized protein</fullName>
    </submittedName>
</protein>
<keyword evidence="2" id="KW-1185">Reference proteome</keyword>
<dbReference type="Proteomes" id="UP000638648">
    <property type="component" value="Unassembled WGS sequence"/>
</dbReference>
<evidence type="ECO:0000313" key="1">
    <source>
        <dbReference type="EMBL" id="MBE1603523.1"/>
    </source>
</evidence>
<gene>
    <name evidence="1" type="ORF">HEB94_000371</name>
</gene>
<accession>A0A927MRF8</accession>
<sequence length="79" mass="8446">MGPLSPSVRTGGLYKYSGQSGSRCMSVWLAVHESTDAAVWEVARPERGQPRGDTPIDLRRASVKFRTLDGNVIAVEGGG</sequence>
<reference evidence="1" key="1">
    <citation type="submission" date="2020-10" db="EMBL/GenBank/DDBJ databases">
        <title>Sequencing the genomes of 1000 actinobacteria strains.</title>
        <authorList>
            <person name="Klenk H.-P."/>
        </authorList>
    </citation>
    <scope>NUCLEOTIDE SEQUENCE</scope>
    <source>
        <strain evidence="1">DSM 45354</strain>
    </source>
</reference>
<organism evidence="1 2">
    <name type="scientific">Actinopolymorpha pittospori</name>
    <dbReference type="NCBI Taxonomy" id="648752"/>
    <lineage>
        <taxon>Bacteria</taxon>
        <taxon>Bacillati</taxon>
        <taxon>Actinomycetota</taxon>
        <taxon>Actinomycetes</taxon>
        <taxon>Propionibacteriales</taxon>
        <taxon>Actinopolymorphaceae</taxon>
        <taxon>Actinopolymorpha</taxon>
    </lineage>
</organism>
<comment type="caution">
    <text evidence="1">The sequence shown here is derived from an EMBL/GenBank/DDBJ whole genome shotgun (WGS) entry which is preliminary data.</text>
</comment>
<name>A0A927MRF8_9ACTN</name>